<comment type="caution">
    <text evidence="2">The sequence shown here is derived from an EMBL/GenBank/DDBJ whole genome shotgun (WGS) entry which is preliminary data.</text>
</comment>
<accession>A0A1F7RV34</accession>
<evidence type="ECO:0000259" key="1">
    <source>
        <dbReference type="PROSITE" id="PS50918"/>
    </source>
</evidence>
<evidence type="ECO:0000313" key="3">
    <source>
        <dbReference type="Proteomes" id="UP000179266"/>
    </source>
</evidence>
<organism evidence="2 3">
    <name type="scientific">Candidatus Schekmanbacteria bacterium RBG_13_48_7</name>
    <dbReference type="NCBI Taxonomy" id="1817878"/>
    <lineage>
        <taxon>Bacteria</taxon>
        <taxon>Candidatus Schekmaniibacteriota</taxon>
    </lineage>
</organism>
<evidence type="ECO:0000313" key="2">
    <source>
        <dbReference type="EMBL" id="OGL44757.1"/>
    </source>
</evidence>
<dbReference type="AlphaFoldDB" id="A0A1F7RV34"/>
<reference evidence="2 3" key="1">
    <citation type="journal article" date="2016" name="Nat. Commun.">
        <title>Thousands of microbial genomes shed light on interconnected biogeochemical processes in an aquifer system.</title>
        <authorList>
            <person name="Anantharaman K."/>
            <person name="Brown C.T."/>
            <person name="Hug L.A."/>
            <person name="Sharon I."/>
            <person name="Castelle C.J."/>
            <person name="Probst A.J."/>
            <person name="Thomas B.C."/>
            <person name="Singh A."/>
            <person name="Wilkins M.J."/>
            <person name="Karaoz U."/>
            <person name="Brodie E.L."/>
            <person name="Williams K.H."/>
            <person name="Hubbard S.S."/>
            <person name="Banfield J.F."/>
        </authorList>
    </citation>
    <scope>NUCLEOTIDE SEQUENCE [LARGE SCALE GENOMIC DNA]</scope>
</reference>
<dbReference type="EMBL" id="MGDD01000207">
    <property type="protein sequence ID" value="OGL44757.1"/>
    <property type="molecule type" value="Genomic_DNA"/>
</dbReference>
<feature type="domain" description="WWE" evidence="1">
    <location>
        <begin position="13"/>
        <end position="62"/>
    </location>
</feature>
<dbReference type="Proteomes" id="UP000179266">
    <property type="component" value="Unassembled WGS sequence"/>
</dbReference>
<gene>
    <name evidence="2" type="ORF">A2161_14655</name>
</gene>
<proteinExistence type="predicted"/>
<sequence>MIEKACAACTFRSRYDNNPKSILGRLWRWHINWCPGWKKYIRSLNDIDRKQIEEQYAKKKKD</sequence>
<name>A0A1F7RV34_9BACT</name>
<protein>
    <recommendedName>
        <fullName evidence="1">WWE domain-containing protein</fullName>
    </recommendedName>
</protein>
<dbReference type="InterPro" id="IPR004170">
    <property type="entry name" value="WWE_dom"/>
</dbReference>
<dbReference type="PROSITE" id="PS50918">
    <property type="entry name" value="WWE"/>
    <property type="match status" value="1"/>
</dbReference>